<dbReference type="AlphaFoldDB" id="A0ABD0V5P9"/>
<evidence type="ECO:0000313" key="3">
    <source>
        <dbReference type="Proteomes" id="UP001552299"/>
    </source>
</evidence>
<sequence length="73" mass="8320">MCSSVTFTVADFLHSFLLVVFCSGFNRCYKTLLKPSDNSTYETTAKGRYHVLYIALGQPRAHHYPYLIVLISI</sequence>
<evidence type="ECO:0000313" key="2">
    <source>
        <dbReference type="EMBL" id="KAL0917962.1"/>
    </source>
</evidence>
<dbReference type="EMBL" id="JANQDX010000010">
    <property type="protein sequence ID" value="KAL0917962.1"/>
    <property type="molecule type" value="Genomic_DNA"/>
</dbReference>
<keyword evidence="3" id="KW-1185">Reference proteome</keyword>
<accession>A0ABD0V5P9</accession>
<feature type="transmembrane region" description="Helical" evidence="1">
    <location>
        <begin position="12"/>
        <end position="29"/>
    </location>
</feature>
<keyword evidence="1" id="KW-0472">Membrane</keyword>
<gene>
    <name evidence="2" type="ORF">M5K25_013074</name>
</gene>
<name>A0ABD0V5P9_DENTH</name>
<keyword evidence="1" id="KW-0812">Transmembrane</keyword>
<evidence type="ECO:0000256" key="1">
    <source>
        <dbReference type="SAM" id="Phobius"/>
    </source>
</evidence>
<organism evidence="2 3">
    <name type="scientific">Dendrobium thyrsiflorum</name>
    <name type="common">Pinecone-like raceme dendrobium</name>
    <name type="synonym">Orchid</name>
    <dbReference type="NCBI Taxonomy" id="117978"/>
    <lineage>
        <taxon>Eukaryota</taxon>
        <taxon>Viridiplantae</taxon>
        <taxon>Streptophyta</taxon>
        <taxon>Embryophyta</taxon>
        <taxon>Tracheophyta</taxon>
        <taxon>Spermatophyta</taxon>
        <taxon>Magnoliopsida</taxon>
        <taxon>Liliopsida</taxon>
        <taxon>Asparagales</taxon>
        <taxon>Orchidaceae</taxon>
        <taxon>Epidendroideae</taxon>
        <taxon>Malaxideae</taxon>
        <taxon>Dendrobiinae</taxon>
        <taxon>Dendrobium</taxon>
    </lineage>
</organism>
<comment type="caution">
    <text evidence="2">The sequence shown here is derived from an EMBL/GenBank/DDBJ whole genome shotgun (WGS) entry which is preliminary data.</text>
</comment>
<evidence type="ECO:0008006" key="4">
    <source>
        <dbReference type="Google" id="ProtNLM"/>
    </source>
</evidence>
<proteinExistence type="predicted"/>
<keyword evidence="1" id="KW-1133">Transmembrane helix</keyword>
<dbReference type="Proteomes" id="UP001552299">
    <property type="component" value="Unassembled WGS sequence"/>
</dbReference>
<protein>
    <recommendedName>
        <fullName evidence="4">Secreted protein</fullName>
    </recommendedName>
</protein>
<reference evidence="2 3" key="1">
    <citation type="journal article" date="2024" name="Plant Biotechnol. J.">
        <title>Dendrobium thyrsiflorum genome and its molecular insights into genes involved in important horticultural traits.</title>
        <authorList>
            <person name="Chen B."/>
            <person name="Wang J.Y."/>
            <person name="Zheng P.J."/>
            <person name="Li K.L."/>
            <person name="Liang Y.M."/>
            <person name="Chen X.F."/>
            <person name="Zhang C."/>
            <person name="Zhao X."/>
            <person name="He X."/>
            <person name="Zhang G.Q."/>
            <person name="Liu Z.J."/>
            <person name="Xu Q."/>
        </authorList>
    </citation>
    <scope>NUCLEOTIDE SEQUENCE [LARGE SCALE GENOMIC DNA]</scope>
    <source>
        <strain evidence="2">GZMU011</strain>
    </source>
</reference>